<evidence type="ECO:0000256" key="2">
    <source>
        <dbReference type="SAM" id="SignalP"/>
    </source>
</evidence>
<organism evidence="5 7">
    <name type="scientific">Dietzia timorensis</name>
    <dbReference type="NCBI Taxonomy" id="499555"/>
    <lineage>
        <taxon>Bacteria</taxon>
        <taxon>Bacillati</taxon>
        <taxon>Actinomycetota</taxon>
        <taxon>Actinomycetes</taxon>
        <taxon>Mycobacteriales</taxon>
        <taxon>Dietziaceae</taxon>
        <taxon>Dietzia</taxon>
    </lineage>
</organism>
<dbReference type="PROSITE" id="PS51257">
    <property type="entry name" value="PROKAR_LIPOPROTEIN"/>
    <property type="match status" value="1"/>
</dbReference>
<evidence type="ECO:0000259" key="4">
    <source>
        <dbReference type="Pfam" id="PF11887"/>
    </source>
</evidence>
<gene>
    <name evidence="5" type="ORF">BJL86_2486</name>
    <name evidence="6" type="ORF">K8V11_07135</name>
</gene>
<evidence type="ECO:0000313" key="6">
    <source>
        <dbReference type="EMBL" id="HJE90765.1"/>
    </source>
</evidence>
<dbReference type="Pfam" id="PF02470">
    <property type="entry name" value="MlaD"/>
    <property type="match status" value="1"/>
</dbReference>
<keyword evidence="7" id="KW-1185">Reference proteome</keyword>
<dbReference type="EMBL" id="CP015961">
    <property type="protein sequence ID" value="ANI93250.1"/>
    <property type="molecule type" value="Genomic_DNA"/>
</dbReference>
<feature type="signal peptide" evidence="2">
    <location>
        <begin position="1"/>
        <end position="21"/>
    </location>
</feature>
<evidence type="ECO:0000259" key="3">
    <source>
        <dbReference type="Pfam" id="PF02470"/>
    </source>
</evidence>
<evidence type="ECO:0000256" key="1">
    <source>
        <dbReference type="SAM" id="MobiDB-lite"/>
    </source>
</evidence>
<dbReference type="OrthoDB" id="9774928at2"/>
<feature type="chain" id="PRO_5044549689" evidence="2">
    <location>
        <begin position="22"/>
        <end position="418"/>
    </location>
</feature>
<reference evidence="6" key="2">
    <citation type="journal article" date="2021" name="PeerJ">
        <title>Extensive microbial diversity within the chicken gut microbiome revealed by metagenomics and culture.</title>
        <authorList>
            <person name="Gilroy R."/>
            <person name="Ravi A."/>
            <person name="Getino M."/>
            <person name="Pursley I."/>
            <person name="Horton D.L."/>
            <person name="Alikhan N.F."/>
            <person name="Baker D."/>
            <person name="Gharbi K."/>
            <person name="Hall N."/>
            <person name="Watson M."/>
            <person name="Adriaenssens E.M."/>
            <person name="Foster-Nyarko E."/>
            <person name="Jarju S."/>
            <person name="Secka A."/>
            <person name="Antonio M."/>
            <person name="Oren A."/>
            <person name="Chaudhuri R.R."/>
            <person name="La Ragione R."/>
            <person name="Hildebrand F."/>
            <person name="Pallen M.J."/>
        </authorList>
    </citation>
    <scope>NUCLEOTIDE SEQUENCE</scope>
    <source>
        <strain evidence="6">ChiGjej1B1-18357</strain>
    </source>
</reference>
<dbReference type="GO" id="GO:0005576">
    <property type="term" value="C:extracellular region"/>
    <property type="evidence" value="ECO:0007669"/>
    <property type="project" value="TreeGrafter"/>
</dbReference>
<dbReference type="EMBL" id="DYXM01000131">
    <property type="protein sequence ID" value="HJE90765.1"/>
    <property type="molecule type" value="Genomic_DNA"/>
</dbReference>
<dbReference type="PANTHER" id="PTHR33371">
    <property type="entry name" value="INTERMEMBRANE PHOSPHOLIPID TRANSPORT SYSTEM BINDING PROTEIN MLAD-RELATED"/>
    <property type="match status" value="1"/>
</dbReference>
<protein>
    <submittedName>
        <fullName evidence="6">MCE family protein</fullName>
    </submittedName>
</protein>
<reference evidence="5 7" key="1">
    <citation type="submission" date="2016-06" db="EMBL/GenBank/DDBJ databases">
        <title>Complete genome sequence of a saline-alkali tolerant type strain Dietzia timorensis ID05-A0528T.</title>
        <authorList>
            <person name="Wu X."/>
        </authorList>
    </citation>
    <scope>NUCLEOTIDE SEQUENCE [LARGE SCALE GENOMIC DNA]</scope>
    <source>
        <strain evidence="5 7">ID05-A0528</strain>
    </source>
</reference>
<dbReference type="RefSeq" id="WP_067477678.1">
    <property type="nucleotide sequence ID" value="NZ_CP015961.1"/>
</dbReference>
<dbReference type="STRING" id="499555.BJL86_2486"/>
<feature type="domain" description="Mce/MlaD" evidence="3">
    <location>
        <begin position="44"/>
        <end position="119"/>
    </location>
</feature>
<sequence length="418" mass="44536">MNRRIKVTSSAIALGAVVALTAGCGTSLEDVPLPGGANTGSDPINVSIQFEDVLDLVRQGTVKVNGLPAGRIDNISLAEDGWTAQIEIELRNDVALPANAVASVQQTNLLGEKFVELSAPEGGTPHGKLGDGDVIPLERTRTATNIEQVLGALSLVLNGGGLSQIQSIVTELNSMTNGRENQLKDTLNTTADLINSLNRQRDSIVNAIDGVNELSANTREQTPQIEAILDELPEGVRVLDEQRPQFVEMLRRIDALGQSGTDLLVRSREDLIADLRALRPVLQELSKVTPELVDVAAIVPTYPFPDSSADTTIGSSSNVFLNVDTQVANVLSNLGVGKGDPQSIAPTTTSGPYSEDPRNPWAGENGPDRRTTIVLPLPLFPEPQRMMSRAVEGPETPGLSDFSPTMEHLLEEADEAQG</sequence>
<dbReference type="InterPro" id="IPR052336">
    <property type="entry name" value="MlaD_Phospholipid_Transporter"/>
</dbReference>
<dbReference type="PANTHER" id="PTHR33371:SF15">
    <property type="entry name" value="LIPOPROTEIN LPRN"/>
    <property type="match status" value="1"/>
</dbReference>
<evidence type="ECO:0000313" key="7">
    <source>
        <dbReference type="Proteomes" id="UP000186104"/>
    </source>
</evidence>
<reference evidence="6" key="3">
    <citation type="submission" date="2021-09" db="EMBL/GenBank/DDBJ databases">
        <authorList>
            <person name="Gilroy R."/>
        </authorList>
    </citation>
    <scope>NUCLEOTIDE SEQUENCE</scope>
    <source>
        <strain evidence="6">ChiGjej1B1-18357</strain>
    </source>
</reference>
<proteinExistence type="predicted"/>
<evidence type="ECO:0000313" key="5">
    <source>
        <dbReference type="EMBL" id="ANI93250.1"/>
    </source>
</evidence>
<feature type="region of interest" description="Disordered" evidence="1">
    <location>
        <begin position="334"/>
        <end position="371"/>
    </location>
</feature>
<dbReference type="NCBIfam" id="TIGR00996">
    <property type="entry name" value="Mtu_fam_mce"/>
    <property type="match status" value="1"/>
</dbReference>
<dbReference type="InterPro" id="IPR024516">
    <property type="entry name" value="Mce_C"/>
</dbReference>
<dbReference type="InterPro" id="IPR003399">
    <property type="entry name" value="Mce/MlaD"/>
</dbReference>
<dbReference type="Proteomes" id="UP000186104">
    <property type="component" value="Chromosome"/>
</dbReference>
<dbReference type="KEGG" id="dtm:BJL86_2486"/>
<name>A0A173LR29_9ACTN</name>
<feature type="domain" description="Mammalian cell entry C-terminal" evidence="4">
    <location>
        <begin position="128"/>
        <end position="342"/>
    </location>
</feature>
<accession>A0A173LR29</accession>
<dbReference type="AlphaFoldDB" id="A0A173LR29"/>
<dbReference type="Proteomes" id="UP000776650">
    <property type="component" value="Unassembled WGS sequence"/>
</dbReference>
<dbReference type="Pfam" id="PF11887">
    <property type="entry name" value="Mce4_CUP1"/>
    <property type="match status" value="1"/>
</dbReference>
<feature type="region of interest" description="Disordered" evidence="1">
    <location>
        <begin position="390"/>
        <end position="418"/>
    </location>
</feature>
<dbReference type="InterPro" id="IPR005693">
    <property type="entry name" value="Mce"/>
</dbReference>
<keyword evidence="2" id="KW-0732">Signal</keyword>